<evidence type="ECO:0000313" key="8">
    <source>
        <dbReference type="Proteomes" id="UP000655094"/>
    </source>
</evidence>
<proteinExistence type="predicted"/>
<comment type="cofactor">
    <cofactor evidence="1">
        <name>pyridoxal 5'-phosphate</name>
        <dbReference type="ChEBI" id="CHEBI:597326"/>
    </cofactor>
</comment>
<dbReference type="Proteomes" id="UP000655094">
    <property type="component" value="Unassembled WGS sequence"/>
</dbReference>
<keyword evidence="4" id="KW-0808">Transferase</keyword>
<feature type="domain" description="Aminotransferase class I/classII large" evidence="6">
    <location>
        <begin position="3"/>
        <end position="82"/>
    </location>
</feature>
<evidence type="ECO:0000256" key="5">
    <source>
        <dbReference type="ARBA" id="ARBA00022898"/>
    </source>
</evidence>
<accession>A0A919HPV7</accession>
<dbReference type="GO" id="GO:0033585">
    <property type="term" value="P:L-phenylalanine biosynthetic process from chorismate via phenylpyruvate"/>
    <property type="evidence" value="ECO:0007669"/>
    <property type="project" value="TreeGrafter"/>
</dbReference>
<comment type="subunit">
    <text evidence="2">Homodimer.</text>
</comment>
<dbReference type="PANTHER" id="PTHR11879:SF37">
    <property type="entry name" value="AROMATIC-AMINO-ACID AMINOTRANSFERASE"/>
    <property type="match status" value="1"/>
</dbReference>
<dbReference type="GO" id="GO:0005829">
    <property type="term" value="C:cytosol"/>
    <property type="evidence" value="ECO:0007669"/>
    <property type="project" value="TreeGrafter"/>
</dbReference>
<sequence length="88" mass="9523">MGADFLKRYFPDSAVWVSDPTWENHVAIFAGAGFEVHTYPRFDSATRGVNFPAMLAALQQLPPRSIVLLHPCCHNPTGPISPASSGIA</sequence>
<evidence type="ECO:0000256" key="2">
    <source>
        <dbReference type="ARBA" id="ARBA00011738"/>
    </source>
</evidence>
<evidence type="ECO:0000256" key="1">
    <source>
        <dbReference type="ARBA" id="ARBA00001933"/>
    </source>
</evidence>
<evidence type="ECO:0000256" key="3">
    <source>
        <dbReference type="ARBA" id="ARBA00022576"/>
    </source>
</evidence>
<dbReference type="GO" id="GO:0030170">
    <property type="term" value="F:pyridoxal phosphate binding"/>
    <property type="evidence" value="ECO:0007669"/>
    <property type="project" value="InterPro"/>
</dbReference>
<reference evidence="7" key="1">
    <citation type="submission" date="2020-10" db="EMBL/GenBank/DDBJ databases">
        <title>Genome Sequence of ESBL Producing Zambian Clinical Strains.</title>
        <authorList>
            <person name="Shawa M."/>
            <person name="Furuta Y."/>
            <person name="Simbotwe M."/>
            <person name="Mulenga E."/>
            <person name="Mubanga M."/>
            <person name="Mulenga G."/>
            <person name="Kaile C."/>
            <person name="Zorigt T."/>
            <person name="Hang'ombe B."/>
            <person name="Higashi H."/>
        </authorList>
    </citation>
    <scope>NUCLEOTIDE SEQUENCE</scope>
    <source>
        <strain evidence="7">Zam_UTH_09</strain>
    </source>
</reference>
<dbReference type="GO" id="GO:0042802">
    <property type="term" value="F:identical protein binding"/>
    <property type="evidence" value="ECO:0007669"/>
    <property type="project" value="TreeGrafter"/>
</dbReference>
<dbReference type="PANTHER" id="PTHR11879">
    <property type="entry name" value="ASPARTATE AMINOTRANSFERASE"/>
    <property type="match status" value="1"/>
</dbReference>
<dbReference type="GO" id="GO:0004838">
    <property type="term" value="F:L-tyrosine-2-oxoglutarate transaminase activity"/>
    <property type="evidence" value="ECO:0007669"/>
    <property type="project" value="TreeGrafter"/>
</dbReference>
<dbReference type="AlphaFoldDB" id="A0A919HPV7"/>
<dbReference type="InterPro" id="IPR015424">
    <property type="entry name" value="PyrdxlP-dep_Trfase"/>
</dbReference>
<protein>
    <recommendedName>
        <fullName evidence="6">Aminotransferase class I/classII large domain-containing protein</fullName>
    </recommendedName>
</protein>
<dbReference type="InterPro" id="IPR015421">
    <property type="entry name" value="PyrdxlP-dep_Trfase_major"/>
</dbReference>
<dbReference type="EMBL" id="BNFF01000001">
    <property type="protein sequence ID" value="GHK52100.1"/>
    <property type="molecule type" value="Genomic_DNA"/>
</dbReference>
<dbReference type="InterPro" id="IPR004839">
    <property type="entry name" value="Aminotransferase_I/II_large"/>
</dbReference>
<keyword evidence="3" id="KW-0032">Aminotransferase</keyword>
<evidence type="ECO:0000256" key="4">
    <source>
        <dbReference type="ARBA" id="ARBA00022679"/>
    </source>
</evidence>
<dbReference type="InterPro" id="IPR000796">
    <property type="entry name" value="Asp_trans"/>
</dbReference>
<dbReference type="SUPFAM" id="SSF53383">
    <property type="entry name" value="PLP-dependent transferases"/>
    <property type="match status" value="1"/>
</dbReference>
<comment type="caution">
    <text evidence="7">The sequence shown here is derived from an EMBL/GenBank/DDBJ whole genome shotgun (WGS) entry which is preliminary data.</text>
</comment>
<name>A0A919HPV7_KLEPN</name>
<evidence type="ECO:0000313" key="7">
    <source>
        <dbReference type="EMBL" id="GHK52100.1"/>
    </source>
</evidence>
<gene>
    <name evidence="7" type="ORF">KPZU09_18360</name>
</gene>
<evidence type="ECO:0000259" key="6">
    <source>
        <dbReference type="Pfam" id="PF00155"/>
    </source>
</evidence>
<organism evidence="7 8">
    <name type="scientific">Klebsiella pneumoniae</name>
    <dbReference type="NCBI Taxonomy" id="573"/>
    <lineage>
        <taxon>Bacteria</taxon>
        <taxon>Pseudomonadati</taxon>
        <taxon>Pseudomonadota</taxon>
        <taxon>Gammaproteobacteria</taxon>
        <taxon>Enterobacterales</taxon>
        <taxon>Enterobacteriaceae</taxon>
        <taxon>Klebsiella/Raoultella group</taxon>
        <taxon>Klebsiella</taxon>
        <taxon>Klebsiella pneumoniae complex</taxon>
    </lineage>
</organism>
<keyword evidence="5" id="KW-0663">Pyridoxal phosphate</keyword>
<dbReference type="Pfam" id="PF00155">
    <property type="entry name" value="Aminotran_1_2"/>
    <property type="match status" value="1"/>
</dbReference>
<dbReference type="Gene3D" id="3.40.640.10">
    <property type="entry name" value="Type I PLP-dependent aspartate aminotransferase-like (Major domain)"/>
    <property type="match status" value="1"/>
</dbReference>